<dbReference type="PANTHER" id="PTHR33050">
    <property type="entry name" value="REVERSE TRANSCRIPTASE DOMAIN-CONTAINING PROTEIN"/>
    <property type="match status" value="1"/>
</dbReference>
<evidence type="ECO:0000313" key="3">
    <source>
        <dbReference type="EMBL" id="CAL1132504.1"/>
    </source>
</evidence>
<dbReference type="InterPro" id="IPR052055">
    <property type="entry name" value="Hepadnavirus_pol/RT"/>
</dbReference>
<keyword evidence="4" id="KW-1185">Reference proteome</keyword>
<dbReference type="InterPro" id="IPR043502">
    <property type="entry name" value="DNA/RNA_pol_sf"/>
</dbReference>
<name>A0A9P1FJ74_9DINO</name>
<evidence type="ECO:0000313" key="4">
    <source>
        <dbReference type="Proteomes" id="UP001152797"/>
    </source>
</evidence>
<dbReference type="EMBL" id="CAMXCT030000459">
    <property type="protein sequence ID" value="CAL4766441.1"/>
    <property type="molecule type" value="Genomic_DNA"/>
</dbReference>
<accession>A0A9P1FJ74</accession>
<reference evidence="3" key="2">
    <citation type="submission" date="2024-04" db="EMBL/GenBank/DDBJ databases">
        <authorList>
            <person name="Chen Y."/>
            <person name="Shah S."/>
            <person name="Dougan E. K."/>
            <person name="Thang M."/>
            <person name="Chan C."/>
        </authorList>
    </citation>
    <scope>NUCLEOTIDE SEQUENCE [LARGE SCALE GENOMIC DNA]</scope>
</reference>
<gene>
    <name evidence="2" type="ORF">C1SCF055_LOCUS7104</name>
</gene>
<evidence type="ECO:0000313" key="2">
    <source>
        <dbReference type="EMBL" id="CAI3979129.1"/>
    </source>
</evidence>
<dbReference type="EMBL" id="CAMXCT010000459">
    <property type="protein sequence ID" value="CAI3979129.1"/>
    <property type="molecule type" value="Genomic_DNA"/>
</dbReference>
<dbReference type="SUPFAM" id="SSF56672">
    <property type="entry name" value="DNA/RNA polymerases"/>
    <property type="match status" value="1"/>
</dbReference>
<sequence>MVEDEWAGLSFLGPKILSTAAQLYKNPSSFANAFDTELEAQEVFNQLAESTGLDAQHLAGEAATRLVEWSVSRQFVFKRQRRTVAVELECSLFAKRVDAPVEASDAFETMVKDDPKHALEVAKRVSKQRKTAGTNRAELEESLRTKFALELATIISEAGLPVVYQVQQFDDPNKAWKRIFGARRGKTLRNRFRSWCKYRLWLVAYAGVLWPRSVADLVNYIEECIQFGCALSIHTELQASLVLLERCGRVPECNQLSMDPTWKAHLHSWSQELSTNSKPRGSAPPYTVSVLLALELFVMDDQRDYYARVIAWTILVATWGCMRVDDIQCVMPETMRLSPRGFTVRMSRTKTTGPGKIHGQVHAFIHRSISLSGHDWMEEGLQLFNHESAIFPRDYLIPAPTADWHAMRKKLVEPPQLANYFRMVLQMLGTPKFEDGRWRVNANMELVPAELSLFWKGHSARHFLPQASAAIGCDKHDRDFLGRWSIGRVGSNAYLLTSRQITERIQQQVMQSFYGEGVTYDENELLDNLREFAEKADLSGQRIRRRHKMLPLSRAEDLIRRGDEEESEDENIQQQAEGEHFAPDVSQIGSAHKCIRVTDTHKDWACGHWPWREFTKGLILKAYISEHVSSDLQYIWQEADVSLTTQHTLAQHYKTMKVFSSMCDTKAEVRDALRTDFRIDPAASPETRADVAKVLTAWELSRTMTSKEQELQAETKVEECEANEPQALGLDEISSRADTSSSALQTSLDSSGHVRVTKVKTKGRLPEDTESLRKALKLEAVSWLCMSAKFRNKTWLHGLELQHWSKYTEYLLGEKVLGLKFNVEGQSHAVKPPWAVILSYEQKMRKEVFKLVQAGTHTVAEGLTAVIKDAEIKEAHFTAPIALGVGWNNQRPSVQPNKWQRTGFKGKSSFKGAPSKGGKGKGKSGKGSRDFNGNSLAQNFTLHVREVDIERSESDDLSRDQLWEEIFTEIRDGKYDVLIMCTHTRHVRRLIGKDSQGRWVTGPAASYPPGLCKYLANLVVSVLRKGGTHEVTKVVENTASTAASKVVDPPTHEVTKVAENAASAATSKVVDPPTSLVRPMEVDKCGGDPKHVDDGFKQLVHEKPAAQTSGHTKLTEVQHTFSDSNWGRPMMVEWSGEEREITDGFGLCSPNRWAPDCRGVGQSAQARDINDRVHDLLKGFVHEQLGDLRMMAFKLATGKLAESPFCKEALDRLRKRWAALLPAPSGALQKAEGQPFLLDLMAQTLKIQGDPDFEILVASKDSFATGVPVGYEEPIPPAPAVFRARTKQSNLDASEYVEEARNYKSAVENQEGLENKFREDEAQGMMYPTTMGVLRERYPGKPILVAAMGAIKKPDGSVRPIHDGTHFVQVNNGIQFTDKLDYPGPPDVAGAVRAARDTQDSFFTVSADIKAAHRLVKIRESDWRLLVCKANSDSEVCWVNKVGTFGVSSAPYWWSRLFGLAGRLVARVLLNRWVIQLVYVDDLHVVCVGEEKFETLWMAIAAYEALGTPFGYKKFSGGLDVQFVGYRVDYMNISVGISEARGQWLLAFLRELRRDGYTVHVHRFAEFLGRLGFTCRVLLWLKPHLAPLYSWASAVSKSTVATAPKLVRLVCMFLEKQFEEQKFMFSCLKPQRLTNEVFRTDAKCENNLVVLAGYHFPDGKWFSVRVTPRDAPYLFKENGDSEWASAPAELLSVLVALQLFGYLEPKSGRTCIRLWVQSGTDNRSIDFLSRKNSTTRWPLTLVNMQLSHCLIRAGVRISLAWRPRDQNTLADDLTNSRFGDVDLDKRIDVALSDLDLSLLLELWEARHEFLDRDSWAVYGKGRDKFEKSAWG</sequence>
<reference evidence="2" key="1">
    <citation type="submission" date="2022-10" db="EMBL/GenBank/DDBJ databases">
        <authorList>
            <person name="Chen Y."/>
            <person name="Dougan E. K."/>
            <person name="Chan C."/>
            <person name="Rhodes N."/>
            <person name="Thang M."/>
        </authorList>
    </citation>
    <scope>NUCLEOTIDE SEQUENCE</scope>
</reference>
<feature type="region of interest" description="Disordered" evidence="1">
    <location>
        <begin position="892"/>
        <end position="934"/>
    </location>
</feature>
<dbReference type="EMBL" id="CAMXCT020000459">
    <property type="protein sequence ID" value="CAL1132504.1"/>
    <property type="molecule type" value="Genomic_DNA"/>
</dbReference>
<dbReference type="PANTHER" id="PTHR33050:SF7">
    <property type="entry name" value="RIBONUCLEASE H"/>
    <property type="match status" value="1"/>
</dbReference>
<dbReference type="Proteomes" id="UP001152797">
    <property type="component" value="Unassembled WGS sequence"/>
</dbReference>
<evidence type="ECO:0000256" key="1">
    <source>
        <dbReference type="SAM" id="MobiDB-lite"/>
    </source>
</evidence>
<organism evidence="2">
    <name type="scientific">Cladocopium goreaui</name>
    <dbReference type="NCBI Taxonomy" id="2562237"/>
    <lineage>
        <taxon>Eukaryota</taxon>
        <taxon>Sar</taxon>
        <taxon>Alveolata</taxon>
        <taxon>Dinophyceae</taxon>
        <taxon>Suessiales</taxon>
        <taxon>Symbiodiniaceae</taxon>
        <taxon>Cladocopium</taxon>
    </lineage>
</organism>
<proteinExistence type="predicted"/>
<comment type="caution">
    <text evidence="2">The sequence shown here is derived from an EMBL/GenBank/DDBJ whole genome shotgun (WGS) entry which is preliminary data.</text>
</comment>
<feature type="compositionally biased region" description="Low complexity" evidence="1">
    <location>
        <begin position="903"/>
        <end position="916"/>
    </location>
</feature>
<dbReference type="OrthoDB" id="433943at2759"/>
<protein>
    <submittedName>
        <fullName evidence="2">Uncharacterized protein</fullName>
    </submittedName>
</protein>